<dbReference type="AlphaFoldDB" id="A0A1J7CCV3"/>
<protein>
    <submittedName>
        <fullName evidence="1">Uncharacterized protein</fullName>
    </submittedName>
</protein>
<dbReference type="EMBL" id="MLCF01000002">
    <property type="protein sequence ID" value="OIV39380.1"/>
    <property type="molecule type" value="Genomic_DNA"/>
</dbReference>
<sequence>MRPYDPVVGRAGVRIAAASDRRTGRRVMADQTPGSCSYCAAADVLVTAVGGIENRPGPGCATHACADCVASGRADRVCDVCRRPGPVEAVASVETDSGGGYIVMGCSECRKALLPDEEGRRLYWAPPGRAPTYLTGRDADHRRQTRDGGAE</sequence>
<gene>
    <name evidence="1" type="ORF">BIV57_00615</name>
</gene>
<keyword evidence="2" id="KW-1185">Reference proteome</keyword>
<reference evidence="1 2" key="1">
    <citation type="submission" date="2016-10" db="EMBL/GenBank/DDBJ databases">
        <title>Genome sequence of Streptomyces gilvigriseus MUSC 26.</title>
        <authorList>
            <person name="Lee L.-H."/>
            <person name="Ser H.-L."/>
        </authorList>
    </citation>
    <scope>NUCLEOTIDE SEQUENCE [LARGE SCALE GENOMIC DNA]</scope>
    <source>
        <strain evidence="1 2">MUSC 26</strain>
    </source>
</reference>
<accession>A0A1J7CCV3</accession>
<evidence type="ECO:0000313" key="1">
    <source>
        <dbReference type="EMBL" id="OIV39380.1"/>
    </source>
</evidence>
<organism evidence="1 2">
    <name type="scientific">Mangrovactinospora gilvigrisea</name>
    <dbReference type="NCBI Taxonomy" id="1428644"/>
    <lineage>
        <taxon>Bacteria</taxon>
        <taxon>Bacillati</taxon>
        <taxon>Actinomycetota</taxon>
        <taxon>Actinomycetes</taxon>
        <taxon>Kitasatosporales</taxon>
        <taxon>Streptomycetaceae</taxon>
        <taxon>Mangrovactinospora</taxon>
    </lineage>
</organism>
<comment type="caution">
    <text evidence="1">The sequence shown here is derived from an EMBL/GenBank/DDBJ whole genome shotgun (WGS) entry which is preliminary data.</text>
</comment>
<dbReference type="Proteomes" id="UP000243342">
    <property type="component" value="Unassembled WGS sequence"/>
</dbReference>
<name>A0A1J7CCV3_9ACTN</name>
<evidence type="ECO:0000313" key="2">
    <source>
        <dbReference type="Proteomes" id="UP000243342"/>
    </source>
</evidence>
<proteinExistence type="predicted"/>